<organism evidence="1 2">
    <name type="scientific">Schistosoma mattheei</name>
    <dbReference type="NCBI Taxonomy" id="31246"/>
    <lineage>
        <taxon>Eukaryota</taxon>
        <taxon>Metazoa</taxon>
        <taxon>Spiralia</taxon>
        <taxon>Lophotrochozoa</taxon>
        <taxon>Platyhelminthes</taxon>
        <taxon>Trematoda</taxon>
        <taxon>Digenea</taxon>
        <taxon>Strigeidida</taxon>
        <taxon>Schistosomatoidea</taxon>
        <taxon>Schistosomatidae</taxon>
        <taxon>Schistosoma</taxon>
    </lineage>
</organism>
<dbReference type="AlphaFoldDB" id="A0A183PDL6"/>
<evidence type="ECO:0000313" key="2">
    <source>
        <dbReference type="Proteomes" id="UP000269396"/>
    </source>
</evidence>
<keyword evidence="2" id="KW-1185">Reference proteome</keyword>
<dbReference type="Proteomes" id="UP000269396">
    <property type="component" value="Unassembled WGS sequence"/>
</dbReference>
<sequence length="98" mass="11170">MASYHVTNNFSTQLPYHIKLNVSLIAFHTVNNFVNGNLFSDLDKNQLNTSEEDSKALEELLNSEELFTRLLSVLLSIPELTTQWVHVKVSVIIINKII</sequence>
<gene>
    <name evidence="1" type="ORF">SMTD_LOCUS12452</name>
</gene>
<reference evidence="1 2" key="1">
    <citation type="submission" date="2018-11" db="EMBL/GenBank/DDBJ databases">
        <authorList>
            <consortium name="Pathogen Informatics"/>
        </authorList>
    </citation>
    <scope>NUCLEOTIDE SEQUENCE [LARGE SCALE GENOMIC DNA]</scope>
    <source>
        <strain>Denwood</strain>
        <strain evidence="2">Zambia</strain>
    </source>
</reference>
<evidence type="ECO:0000313" key="1">
    <source>
        <dbReference type="EMBL" id="VDP60980.1"/>
    </source>
</evidence>
<protein>
    <submittedName>
        <fullName evidence="1">Uncharacterized protein</fullName>
    </submittedName>
</protein>
<proteinExistence type="predicted"/>
<name>A0A183PDL6_9TREM</name>
<accession>A0A183PDL6</accession>
<dbReference type="EMBL" id="UZAL01032457">
    <property type="protein sequence ID" value="VDP60980.1"/>
    <property type="molecule type" value="Genomic_DNA"/>
</dbReference>